<sequence length="241" mass="27172">MKMKKKLVGIFIILPLLLFSYLYLTQVDNGLTREDEQAIGQTLGTFLEGTNDENLTFQQEVDFIRKVQVTVLDKVPVNSGIPHGMPREPSDLLALGKGLCFDRSRFIEKALRQHGFETRHIAIYSTSETGSAIKSLLTPQVRSHAVTEVLTSLGWMVVDSNEPWLSLDKGYQPVSIDQLSGLGSSGMVERFMSLPETSIYAHGFTFVYGLYSRHGMFYPPYDRVPDINVAEFSQNILRIFE</sequence>
<dbReference type="InterPro" id="IPR038765">
    <property type="entry name" value="Papain-like_cys_pep_sf"/>
</dbReference>
<dbReference type="Proteomes" id="UP000198693">
    <property type="component" value="Unassembled WGS sequence"/>
</dbReference>
<dbReference type="STRING" id="463301.SAMN04487955_101290"/>
<dbReference type="EMBL" id="FPBP01000001">
    <property type="protein sequence ID" value="SFU32194.1"/>
    <property type="molecule type" value="Genomic_DNA"/>
</dbReference>
<dbReference type="RefSeq" id="WP_175507764.1">
    <property type="nucleotide sequence ID" value="NZ_FPBP01000001.1"/>
</dbReference>
<evidence type="ECO:0000313" key="2">
    <source>
        <dbReference type="EMBL" id="SFU32194.1"/>
    </source>
</evidence>
<proteinExistence type="predicted"/>
<gene>
    <name evidence="2" type="ORF">SAMN04487955_101290</name>
</gene>
<dbReference type="InterPro" id="IPR002931">
    <property type="entry name" value="Transglutaminase-like"/>
</dbReference>
<reference evidence="3" key="1">
    <citation type="submission" date="2016-10" db="EMBL/GenBank/DDBJ databases">
        <authorList>
            <person name="Varghese N."/>
            <person name="Submissions S."/>
        </authorList>
    </citation>
    <scope>NUCLEOTIDE SEQUENCE [LARGE SCALE GENOMIC DNA]</scope>
    <source>
        <strain evidence="3">CGMCC 1.6981</strain>
    </source>
</reference>
<keyword evidence="3" id="KW-1185">Reference proteome</keyword>
<dbReference type="AlphaFoldDB" id="A0A1I7F7S2"/>
<feature type="domain" description="Transglutaminase-like" evidence="1">
    <location>
        <begin position="60"/>
        <end position="159"/>
    </location>
</feature>
<organism evidence="2 3">
    <name type="scientific">Halomonas korlensis</name>
    <dbReference type="NCBI Taxonomy" id="463301"/>
    <lineage>
        <taxon>Bacteria</taxon>
        <taxon>Pseudomonadati</taxon>
        <taxon>Pseudomonadota</taxon>
        <taxon>Gammaproteobacteria</taxon>
        <taxon>Oceanospirillales</taxon>
        <taxon>Halomonadaceae</taxon>
        <taxon>Halomonas</taxon>
    </lineage>
</organism>
<dbReference type="SUPFAM" id="SSF54001">
    <property type="entry name" value="Cysteine proteinases"/>
    <property type="match status" value="1"/>
</dbReference>
<protein>
    <submittedName>
        <fullName evidence="2">Transglutaminase-like superfamily protein</fullName>
    </submittedName>
</protein>
<accession>A0A1I7F7S2</accession>
<dbReference type="Pfam" id="PF01841">
    <property type="entry name" value="Transglut_core"/>
    <property type="match status" value="1"/>
</dbReference>
<name>A0A1I7F7S2_9GAMM</name>
<evidence type="ECO:0000259" key="1">
    <source>
        <dbReference type="Pfam" id="PF01841"/>
    </source>
</evidence>
<evidence type="ECO:0000313" key="3">
    <source>
        <dbReference type="Proteomes" id="UP000198693"/>
    </source>
</evidence>
<dbReference type="Gene3D" id="3.10.620.30">
    <property type="match status" value="1"/>
</dbReference>